<dbReference type="AlphaFoldDB" id="A0A398BAH7"/>
<gene>
    <name evidence="1" type="ORF">D1953_09075</name>
</gene>
<dbReference type="InterPro" id="IPR021338">
    <property type="entry name" value="DUF2953"/>
</dbReference>
<dbReference type="Proteomes" id="UP000266016">
    <property type="component" value="Unassembled WGS sequence"/>
</dbReference>
<protein>
    <submittedName>
        <fullName evidence="1">DUF2953 domain-containing protein</fullName>
    </submittedName>
</protein>
<keyword evidence="2" id="KW-1185">Reference proteome</keyword>
<evidence type="ECO:0000313" key="2">
    <source>
        <dbReference type="Proteomes" id="UP000266016"/>
    </source>
</evidence>
<sequence>MKWVLFAGLLLITLLVLIIITKIKVVFRYQHAHTNDELVLKLSAWFGLLRYTVKVPVIQVDADSASVKLKEEKGTSDETKQEENMRFTPKELIHFLQDIKSILEHVVNFHKIVRKFLRKVQVKQFEWRSVVGMGDAAHTGVFVGGCWTLKSAIIGLLTNFLRFRVMPIYSITPDFQSHRAETYISCIFQFRIGQAILTGIKMLRYWKGSKVKFKSKTLAKLTNNSNKQSM</sequence>
<name>A0A398BAH7_9BACI</name>
<comment type="caution">
    <text evidence="1">The sequence shown here is derived from an EMBL/GenBank/DDBJ whole genome shotgun (WGS) entry which is preliminary data.</text>
</comment>
<dbReference type="Pfam" id="PF11167">
    <property type="entry name" value="DUF2953"/>
    <property type="match status" value="1"/>
</dbReference>
<evidence type="ECO:0000313" key="1">
    <source>
        <dbReference type="EMBL" id="RID86471.1"/>
    </source>
</evidence>
<accession>A0A398BAH7</accession>
<organism evidence="1 2">
    <name type="scientific">Peribacillus asahii</name>
    <dbReference type="NCBI Taxonomy" id="228899"/>
    <lineage>
        <taxon>Bacteria</taxon>
        <taxon>Bacillati</taxon>
        <taxon>Bacillota</taxon>
        <taxon>Bacilli</taxon>
        <taxon>Bacillales</taxon>
        <taxon>Bacillaceae</taxon>
        <taxon>Peribacillus</taxon>
    </lineage>
</organism>
<reference evidence="1 2" key="1">
    <citation type="submission" date="2018-08" db="EMBL/GenBank/DDBJ databases">
        <title>Bacillus jemisoniae sp. nov., Bacillus chryseoplanitiae sp. nov., Bacillus resnikiae sp. nov., and Bacillus frankliniae sp. nov., isolated from Viking spacecraft and associated surfaces.</title>
        <authorList>
            <person name="Seuylemezian A."/>
            <person name="Vaishampayan P."/>
        </authorList>
    </citation>
    <scope>NUCLEOTIDE SEQUENCE [LARGE SCALE GENOMIC DNA]</scope>
    <source>
        <strain evidence="1 2">MA001</strain>
    </source>
</reference>
<proteinExistence type="predicted"/>
<dbReference type="EMBL" id="QWVS01000015">
    <property type="protein sequence ID" value="RID86471.1"/>
    <property type="molecule type" value="Genomic_DNA"/>
</dbReference>
<dbReference type="RefSeq" id="WP_119116861.1">
    <property type="nucleotide sequence ID" value="NZ_QWVS01000015.1"/>
</dbReference>